<evidence type="ECO:0000313" key="1">
    <source>
        <dbReference type="EMBL" id="ATZ28073.1"/>
    </source>
</evidence>
<proteinExistence type="predicted"/>
<protein>
    <submittedName>
        <fullName evidence="1">Uncharacterized protein</fullName>
    </submittedName>
</protein>
<evidence type="ECO:0000313" key="2">
    <source>
        <dbReference type="Proteomes" id="UP000231791"/>
    </source>
</evidence>
<dbReference type="Proteomes" id="UP000231791">
    <property type="component" value="Chromosome"/>
</dbReference>
<accession>A0A2K8PQI9</accession>
<name>A0A2K8PQI9_STRLA</name>
<dbReference type="GeneID" id="49387290"/>
<keyword evidence="2" id="KW-1185">Reference proteome</keyword>
<organism evidence="1 2">
    <name type="scientific">Streptomyces lavendulae subsp. lavendulae</name>
    <dbReference type="NCBI Taxonomy" id="58340"/>
    <lineage>
        <taxon>Bacteria</taxon>
        <taxon>Bacillati</taxon>
        <taxon>Actinomycetota</taxon>
        <taxon>Actinomycetes</taxon>
        <taxon>Kitasatosporales</taxon>
        <taxon>Streptomycetaceae</taxon>
        <taxon>Streptomyces</taxon>
    </lineage>
</organism>
<reference evidence="1 2" key="1">
    <citation type="submission" date="2017-11" db="EMBL/GenBank/DDBJ databases">
        <title>Complete genome sequence of Streptomyces lavendulae subsp. lavendulae CCM 3239 (formerly 'Streptomyces aureofaciens CCM 3239'), the producer of the angucycline-type antibiotic auricin.</title>
        <authorList>
            <person name="Busche T."/>
            <person name="Novakova R."/>
            <person name="Al'Dilaimi A."/>
            <person name="Homerova D."/>
            <person name="Feckova L."/>
            <person name="Rezuchova B."/>
            <person name="Mingyar E."/>
            <person name="Csolleiova D."/>
            <person name="Bekeova C."/>
            <person name="Winkler A."/>
            <person name="Sevcikova B."/>
            <person name="Kalinowski J."/>
            <person name="Kormanec J."/>
            <person name="Ruckert C."/>
        </authorList>
    </citation>
    <scope>NUCLEOTIDE SEQUENCE [LARGE SCALE GENOMIC DNA]</scope>
    <source>
        <strain evidence="1 2">CCM 3239</strain>
    </source>
</reference>
<gene>
    <name evidence="1" type="ORF">SLAV_31505</name>
</gene>
<dbReference type="AlphaFoldDB" id="A0A2K8PQI9"/>
<dbReference type="EMBL" id="CP024985">
    <property type="protein sequence ID" value="ATZ28073.1"/>
    <property type="molecule type" value="Genomic_DNA"/>
</dbReference>
<sequence length="87" mass="9475">MSETVVVYEYPAAHSPSEGERPPLRVHAAPAAPGRTSVRGPRTLCGRDTFAMETAPWRPAEHPDAPWYPPRYADRVCPTCDEAAGEG</sequence>
<dbReference type="KEGG" id="slx:SLAV_31505"/>
<dbReference type="RefSeq" id="WP_100661050.1">
    <property type="nucleotide sequence ID" value="NZ_BSRN01000010.1"/>
</dbReference>